<name>A0A8W8LK76_MAGGI</name>
<dbReference type="SUPFAM" id="SSF50242">
    <property type="entry name" value="TIMP-like"/>
    <property type="match status" value="1"/>
</dbReference>
<reference evidence="1" key="1">
    <citation type="submission" date="2022-08" db="UniProtKB">
        <authorList>
            <consortium name="EnsemblMetazoa"/>
        </authorList>
    </citation>
    <scope>IDENTIFICATION</scope>
    <source>
        <strain evidence="1">05x7-T-G4-1.051#20</strain>
    </source>
</reference>
<evidence type="ECO:0000313" key="2">
    <source>
        <dbReference type="Proteomes" id="UP000005408"/>
    </source>
</evidence>
<dbReference type="AlphaFoldDB" id="A0A8W8LK76"/>
<dbReference type="EnsemblMetazoa" id="G28368.1">
    <property type="protein sequence ID" value="G28368.1:cds"/>
    <property type="gene ID" value="G28368"/>
</dbReference>
<accession>A0A8W8LK76</accession>
<dbReference type="Gene3D" id="2.40.50.120">
    <property type="match status" value="1"/>
</dbReference>
<proteinExistence type="predicted"/>
<keyword evidence="2" id="KW-1185">Reference proteome</keyword>
<evidence type="ECO:0000313" key="1">
    <source>
        <dbReference type="EnsemblMetazoa" id="G28368.1:cds"/>
    </source>
</evidence>
<sequence>MCRSKYQFIGYKRQIISEIKSSCTDPRHDQQYYCGVQNVFTAVVDAARGPLGDPFDRKYRVTVKQVFKGDDVALNTTISIYGRSHSCGPTILDLKREYNIYANKNGPRLEVVSHEEVPPAYVERLKMYDCTCQIDIHKPSNPSSVNYEDAPDKCVVATHGRDCQFRNGYCKKTNNLCSWELFPSALQTTNCVQVL</sequence>
<dbReference type="Proteomes" id="UP000005408">
    <property type="component" value="Unassembled WGS sequence"/>
</dbReference>
<dbReference type="InterPro" id="IPR008993">
    <property type="entry name" value="TIMP-like_OB-fold"/>
</dbReference>
<organism evidence="1 2">
    <name type="scientific">Magallana gigas</name>
    <name type="common">Pacific oyster</name>
    <name type="synonym">Crassostrea gigas</name>
    <dbReference type="NCBI Taxonomy" id="29159"/>
    <lineage>
        <taxon>Eukaryota</taxon>
        <taxon>Metazoa</taxon>
        <taxon>Spiralia</taxon>
        <taxon>Lophotrochozoa</taxon>
        <taxon>Mollusca</taxon>
        <taxon>Bivalvia</taxon>
        <taxon>Autobranchia</taxon>
        <taxon>Pteriomorphia</taxon>
        <taxon>Ostreida</taxon>
        <taxon>Ostreoidea</taxon>
        <taxon>Ostreidae</taxon>
        <taxon>Magallana</taxon>
    </lineage>
</organism>
<protein>
    <recommendedName>
        <fullName evidence="3">NTR domain-containing protein</fullName>
    </recommendedName>
</protein>
<evidence type="ECO:0008006" key="3">
    <source>
        <dbReference type="Google" id="ProtNLM"/>
    </source>
</evidence>